<evidence type="ECO:0000256" key="4">
    <source>
        <dbReference type="ARBA" id="ARBA00022692"/>
    </source>
</evidence>
<keyword evidence="6 10" id="KW-1133">Transmembrane helix</keyword>
<dbReference type="PANTHER" id="PTHR21137">
    <property type="entry name" value="ODORANT RECEPTOR"/>
    <property type="match status" value="1"/>
</dbReference>
<dbReference type="GO" id="GO:0007165">
    <property type="term" value="P:signal transduction"/>
    <property type="evidence" value="ECO:0007669"/>
    <property type="project" value="UniProtKB-KW"/>
</dbReference>
<feature type="transmembrane region" description="Helical" evidence="10">
    <location>
        <begin position="20"/>
        <end position="44"/>
    </location>
</feature>
<organism evidence="11 12">
    <name type="scientific">Pogonomyrmex barbatus</name>
    <name type="common">red harvester ant</name>
    <dbReference type="NCBI Taxonomy" id="144034"/>
    <lineage>
        <taxon>Eukaryota</taxon>
        <taxon>Metazoa</taxon>
        <taxon>Ecdysozoa</taxon>
        <taxon>Arthropoda</taxon>
        <taxon>Hexapoda</taxon>
        <taxon>Insecta</taxon>
        <taxon>Pterygota</taxon>
        <taxon>Neoptera</taxon>
        <taxon>Endopterygota</taxon>
        <taxon>Hymenoptera</taxon>
        <taxon>Apocrita</taxon>
        <taxon>Aculeata</taxon>
        <taxon>Formicoidea</taxon>
        <taxon>Formicidae</taxon>
        <taxon>Myrmicinae</taxon>
        <taxon>Pogonomyrmex</taxon>
    </lineage>
</organism>
<evidence type="ECO:0000313" key="12">
    <source>
        <dbReference type="RefSeq" id="XP_025073197.1"/>
    </source>
</evidence>
<protein>
    <recommendedName>
        <fullName evidence="10">Odorant receptor</fullName>
    </recommendedName>
</protein>
<evidence type="ECO:0000256" key="7">
    <source>
        <dbReference type="ARBA" id="ARBA00023136"/>
    </source>
</evidence>
<proteinExistence type="inferred from homology"/>
<accession>A0A8N1S532</accession>
<feature type="transmembrane region" description="Helical" evidence="10">
    <location>
        <begin position="291"/>
        <end position="311"/>
    </location>
</feature>
<evidence type="ECO:0000256" key="5">
    <source>
        <dbReference type="ARBA" id="ARBA00022725"/>
    </source>
</evidence>
<evidence type="ECO:0000256" key="1">
    <source>
        <dbReference type="ARBA" id="ARBA00004651"/>
    </source>
</evidence>
<evidence type="ECO:0000256" key="8">
    <source>
        <dbReference type="ARBA" id="ARBA00023170"/>
    </source>
</evidence>
<feature type="transmembrane region" description="Helical" evidence="10">
    <location>
        <begin position="255"/>
        <end position="279"/>
    </location>
</feature>
<dbReference type="GO" id="GO:0004984">
    <property type="term" value="F:olfactory receptor activity"/>
    <property type="evidence" value="ECO:0007669"/>
    <property type="project" value="InterPro"/>
</dbReference>
<evidence type="ECO:0000256" key="2">
    <source>
        <dbReference type="ARBA" id="ARBA00022475"/>
    </source>
</evidence>
<evidence type="ECO:0000256" key="3">
    <source>
        <dbReference type="ARBA" id="ARBA00022606"/>
    </source>
</evidence>
<evidence type="ECO:0000256" key="10">
    <source>
        <dbReference type="RuleBase" id="RU351113"/>
    </source>
</evidence>
<sequence length="419" mass="48181">MTRNSTINRTLKFILCLFGIWPDMSCAILCRTFWAITAIIFIICQYRYLSLYFRTDDIFELVDCISSFVWYFKLMGKLIFFSINQRTLNEVLTMMTKDWKDCAKSDIETRQALSKAKISDRVANIVIVFQTIAVLSYGTGIVLADVDVTDQTIRLPHIHKMDLPFHISTQRMYRFIVASELIYVTMAGWCSGLLNVLLLTLSLHVGGQIDIVCYWLTKLVPESNMKETESVDVTIYKIIQKHQKIIYFSKKIEKIYTFIALILFVTNMIMICFLGFLFVTALDNPDAMEKIARSFSFFGVTNIEAFIFCYAGEYIINKSDALELAAYNCAWYDLEPKLSRMVLFVILRAQKQLTLTVGKMTNLSLQCFATVRLCTIHKIIHDPNCIIFTTIMQSNSIGLGYNSLLNLNRKNDKGKSFTV</sequence>
<evidence type="ECO:0000313" key="11">
    <source>
        <dbReference type="Proteomes" id="UP000504615"/>
    </source>
</evidence>
<keyword evidence="4 10" id="KW-0812">Transmembrane</keyword>
<dbReference type="GeneID" id="112552357"/>
<evidence type="ECO:0000256" key="6">
    <source>
        <dbReference type="ARBA" id="ARBA00022989"/>
    </source>
</evidence>
<dbReference type="Pfam" id="PF02949">
    <property type="entry name" value="7tm_6"/>
    <property type="match status" value="1"/>
</dbReference>
<keyword evidence="2" id="KW-1003">Cell membrane</keyword>
<keyword evidence="8 10" id="KW-0675">Receptor</keyword>
<feature type="transmembrane region" description="Helical" evidence="10">
    <location>
        <begin position="122"/>
        <end position="144"/>
    </location>
</feature>
<dbReference type="GO" id="GO:0005886">
    <property type="term" value="C:plasma membrane"/>
    <property type="evidence" value="ECO:0007669"/>
    <property type="project" value="UniProtKB-SubCell"/>
</dbReference>
<evidence type="ECO:0000256" key="9">
    <source>
        <dbReference type="ARBA" id="ARBA00023224"/>
    </source>
</evidence>
<gene>
    <name evidence="12" type="primary">LOC112552357</name>
</gene>
<name>A0A8N1S532_9HYME</name>
<keyword evidence="9 10" id="KW-0807">Transducer</keyword>
<dbReference type="OrthoDB" id="6765072at2759"/>
<comment type="subcellular location">
    <subcellularLocation>
        <location evidence="1 10">Cell membrane</location>
        <topology evidence="1 10">Multi-pass membrane protein</topology>
    </subcellularLocation>
</comment>
<keyword evidence="11" id="KW-1185">Reference proteome</keyword>
<keyword evidence="5 10" id="KW-0552">Olfaction</keyword>
<keyword evidence="7 10" id="KW-0472">Membrane</keyword>
<dbReference type="GO" id="GO:0005549">
    <property type="term" value="F:odorant binding"/>
    <property type="evidence" value="ECO:0007669"/>
    <property type="project" value="InterPro"/>
</dbReference>
<comment type="similarity">
    <text evidence="10">Belongs to the insect chemoreceptor superfamily. Heteromeric odorant receptor channel (TC 1.A.69) family.</text>
</comment>
<dbReference type="InterPro" id="IPR004117">
    <property type="entry name" value="7tm6_olfct_rcpt"/>
</dbReference>
<dbReference type="Proteomes" id="UP000504615">
    <property type="component" value="Unplaced"/>
</dbReference>
<dbReference type="RefSeq" id="XP_025073197.1">
    <property type="nucleotide sequence ID" value="XM_025217412.1"/>
</dbReference>
<keyword evidence="3 10" id="KW-0716">Sensory transduction</keyword>
<comment type="caution">
    <text evidence="10">Lacks conserved residue(s) required for the propagation of feature annotation.</text>
</comment>
<dbReference type="PANTHER" id="PTHR21137:SF35">
    <property type="entry name" value="ODORANT RECEPTOR 19A-RELATED"/>
    <property type="match status" value="1"/>
</dbReference>
<feature type="transmembrane region" description="Helical" evidence="10">
    <location>
        <begin position="181"/>
        <end position="201"/>
    </location>
</feature>
<dbReference type="AlphaFoldDB" id="A0A8N1S532"/>
<reference evidence="12" key="1">
    <citation type="submission" date="2025-08" db="UniProtKB">
        <authorList>
            <consortium name="RefSeq"/>
        </authorList>
    </citation>
    <scope>IDENTIFICATION</scope>
</reference>